<organism evidence="3">
    <name type="scientific">Haemonchus placei</name>
    <name type="common">Barber's pole worm</name>
    <dbReference type="NCBI Taxonomy" id="6290"/>
    <lineage>
        <taxon>Eukaryota</taxon>
        <taxon>Metazoa</taxon>
        <taxon>Ecdysozoa</taxon>
        <taxon>Nematoda</taxon>
        <taxon>Chromadorea</taxon>
        <taxon>Rhabditida</taxon>
        <taxon>Rhabditina</taxon>
        <taxon>Rhabditomorpha</taxon>
        <taxon>Strongyloidea</taxon>
        <taxon>Trichostrongylidae</taxon>
        <taxon>Haemonchus</taxon>
    </lineage>
</organism>
<dbReference type="Proteomes" id="UP000268014">
    <property type="component" value="Unassembled WGS sequence"/>
</dbReference>
<sequence>MTVPGVKRTPGQNVPFTLPSLRLISIPPMMLRRTKT</sequence>
<name>A0A0N4X793_HAEPC</name>
<gene>
    <name evidence="1" type="ORF">HPLM_LOCUS20227</name>
</gene>
<proteinExistence type="predicted"/>
<protein>
    <submittedName>
        <fullName evidence="1 3">Uncharacterized protein</fullName>
    </submittedName>
</protein>
<evidence type="ECO:0000313" key="1">
    <source>
        <dbReference type="EMBL" id="VDO82253.1"/>
    </source>
</evidence>
<dbReference type="AlphaFoldDB" id="A0A0N4X793"/>
<reference evidence="3" key="1">
    <citation type="submission" date="2017-02" db="UniProtKB">
        <authorList>
            <consortium name="WormBaseParasite"/>
        </authorList>
    </citation>
    <scope>IDENTIFICATION</scope>
</reference>
<evidence type="ECO:0000313" key="2">
    <source>
        <dbReference type="Proteomes" id="UP000268014"/>
    </source>
</evidence>
<dbReference type="EMBL" id="UZAF01021973">
    <property type="protein sequence ID" value="VDO82253.1"/>
    <property type="molecule type" value="Genomic_DNA"/>
</dbReference>
<dbReference type="WBParaSite" id="HPLM_0002023501-mRNA-1">
    <property type="protein sequence ID" value="HPLM_0002023501-mRNA-1"/>
    <property type="gene ID" value="HPLM_0002023501"/>
</dbReference>
<accession>A0A0N4X793</accession>
<evidence type="ECO:0000313" key="3">
    <source>
        <dbReference type="WBParaSite" id="HPLM_0002023501-mRNA-1"/>
    </source>
</evidence>
<reference evidence="1 2" key="2">
    <citation type="submission" date="2018-11" db="EMBL/GenBank/DDBJ databases">
        <authorList>
            <consortium name="Pathogen Informatics"/>
        </authorList>
    </citation>
    <scope>NUCLEOTIDE SEQUENCE [LARGE SCALE GENOMIC DNA]</scope>
    <source>
        <strain evidence="1 2">MHpl1</strain>
    </source>
</reference>
<keyword evidence="2" id="KW-1185">Reference proteome</keyword>